<dbReference type="FunFam" id="2.60.120.650:FF:000033">
    <property type="entry name" value="Transcription factor jumonji (JmjC) domain-containing protein"/>
    <property type="match status" value="1"/>
</dbReference>
<dbReference type="PANTHER" id="PTHR12549">
    <property type="entry name" value="JMJC DOMAIN-CONTAINING HISTONE DEMETHYLATION PROTEIN"/>
    <property type="match status" value="1"/>
</dbReference>
<feature type="non-terminal residue" evidence="7">
    <location>
        <position position="211"/>
    </location>
</feature>
<dbReference type="OrthoDB" id="1667110at2759"/>
<keyword evidence="4" id="KW-0539">Nucleus</keyword>
<dbReference type="PROSITE" id="PS51184">
    <property type="entry name" value="JMJC"/>
    <property type="match status" value="1"/>
</dbReference>
<keyword evidence="8" id="KW-1185">Reference proteome</keyword>
<organism evidence="7 8">
    <name type="scientific">Genlisea aurea</name>
    <dbReference type="NCBI Taxonomy" id="192259"/>
    <lineage>
        <taxon>Eukaryota</taxon>
        <taxon>Viridiplantae</taxon>
        <taxon>Streptophyta</taxon>
        <taxon>Embryophyta</taxon>
        <taxon>Tracheophyta</taxon>
        <taxon>Spermatophyta</taxon>
        <taxon>Magnoliopsida</taxon>
        <taxon>eudicotyledons</taxon>
        <taxon>Gunneridae</taxon>
        <taxon>Pentapetalae</taxon>
        <taxon>asterids</taxon>
        <taxon>lamiids</taxon>
        <taxon>Lamiales</taxon>
        <taxon>Lentibulariaceae</taxon>
        <taxon>Genlisea</taxon>
    </lineage>
</organism>
<dbReference type="SMART" id="SM00558">
    <property type="entry name" value="JmjC"/>
    <property type="match status" value="1"/>
</dbReference>
<dbReference type="GO" id="GO:0006357">
    <property type="term" value="P:regulation of transcription by RNA polymerase II"/>
    <property type="evidence" value="ECO:0007669"/>
    <property type="project" value="TreeGrafter"/>
</dbReference>
<dbReference type="EMBL" id="AUSU01002816">
    <property type="protein sequence ID" value="EPS68030.1"/>
    <property type="molecule type" value="Genomic_DNA"/>
</dbReference>
<evidence type="ECO:0000313" key="7">
    <source>
        <dbReference type="EMBL" id="EPS68030.1"/>
    </source>
</evidence>
<dbReference type="SUPFAM" id="SSF51197">
    <property type="entry name" value="Clavaminate synthase-like"/>
    <property type="match status" value="1"/>
</dbReference>
<dbReference type="InterPro" id="IPR003347">
    <property type="entry name" value="JmjC_dom"/>
</dbReference>
<keyword evidence="3" id="KW-0479">Metal-binding</keyword>
<evidence type="ECO:0000256" key="4">
    <source>
        <dbReference type="ARBA" id="ARBA00023242"/>
    </source>
</evidence>
<dbReference type="Proteomes" id="UP000015453">
    <property type="component" value="Unassembled WGS sequence"/>
</dbReference>
<reference evidence="7 8" key="1">
    <citation type="journal article" date="2013" name="BMC Genomics">
        <title>The miniature genome of a carnivorous plant Genlisea aurea contains a low number of genes and short non-coding sequences.</title>
        <authorList>
            <person name="Leushkin E.V."/>
            <person name="Sutormin R.A."/>
            <person name="Nabieva E.R."/>
            <person name="Penin A.A."/>
            <person name="Kondrashov A.S."/>
            <person name="Logacheva M.D."/>
        </authorList>
    </citation>
    <scope>NUCLEOTIDE SEQUENCE [LARGE SCALE GENOMIC DNA]</scope>
</reference>
<dbReference type="Pfam" id="PF02373">
    <property type="entry name" value="JmjC"/>
    <property type="match status" value="1"/>
</dbReference>
<dbReference type="InterPro" id="IPR045109">
    <property type="entry name" value="LSDs-like"/>
</dbReference>
<evidence type="ECO:0000256" key="1">
    <source>
        <dbReference type="ARBA" id="ARBA00004123"/>
    </source>
</evidence>
<dbReference type="PANTHER" id="PTHR12549:SF37">
    <property type="entry name" value="LYSINE-SPECIFIC DEMETHYLASE JMJ26"/>
    <property type="match status" value="1"/>
</dbReference>
<feature type="non-terminal residue" evidence="7">
    <location>
        <position position="1"/>
    </location>
</feature>
<dbReference type="GO" id="GO:0046872">
    <property type="term" value="F:metal ion binding"/>
    <property type="evidence" value="ECO:0007669"/>
    <property type="project" value="UniProtKB-KW"/>
</dbReference>
<gene>
    <name evidence="7" type="ORF">M569_06743</name>
</gene>
<feature type="domain" description="JmjC" evidence="6">
    <location>
        <begin position="1"/>
        <end position="172"/>
    </location>
</feature>
<proteinExistence type="inferred from homology"/>
<evidence type="ECO:0000256" key="5">
    <source>
        <dbReference type="SAM" id="MobiDB-lite"/>
    </source>
</evidence>
<evidence type="ECO:0000313" key="8">
    <source>
        <dbReference type="Proteomes" id="UP000015453"/>
    </source>
</evidence>
<comment type="caution">
    <text evidence="7">The sequence shown here is derived from an EMBL/GenBank/DDBJ whole genome shotgun (WGS) entry which is preliminary data.</text>
</comment>
<dbReference type="Gene3D" id="2.60.120.650">
    <property type="entry name" value="Cupin"/>
    <property type="match status" value="1"/>
</dbReference>
<dbReference type="GO" id="GO:0003712">
    <property type="term" value="F:transcription coregulator activity"/>
    <property type="evidence" value="ECO:0007669"/>
    <property type="project" value="TreeGrafter"/>
</dbReference>
<comment type="subcellular location">
    <subcellularLocation>
        <location evidence="1">Nucleus</location>
    </subcellularLocation>
</comment>
<accession>S8CMT8</accession>
<dbReference type="AlphaFoldDB" id="S8CMT8"/>
<evidence type="ECO:0000256" key="3">
    <source>
        <dbReference type="ARBA" id="ARBA00022723"/>
    </source>
</evidence>
<dbReference type="GO" id="GO:0000118">
    <property type="term" value="C:histone deacetylase complex"/>
    <property type="evidence" value="ECO:0007669"/>
    <property type="project" value="TreeGrafter"/>
</dbReference>
<comment type="similarity">
    <text evidence="2">Belongs to the JARID1 histone demethylase family.</text>
</comment>
<dbReference type="GO" id="GO:0000785">
    <property type="term" value="C:chromatin"/>
    <property type="evidence" value="ECO:0007669"/>
    <property type="project" value="TreeGrafter"/>
</dbReference>
<feature type="compositionally biased region" description="Basic and acidic residues" evidence="5">
    <location>
        <begin position="28"/>
        <end position="39"/>
    </location>
</feature>
<protein>
    <recommendedName>
        <fullName evidence="6">JmjC domain-containing protein</fullName>
    </recommendedName>
</protein>
<evidence type="ECO:0000256" key="2">
    <source>
        <dbReference type="ARBA" id="ARBA00006801"/>
    </source>
</evidence>
<feature type="region of interest" description="Disordered" evidence="5">
    <location>
        <begin position="27"/>
        <end position="57"/>
    </location>
</feature>
<dbReference type="GO" id="GO:0031490">
    <property type="term" value="F:chromatin DNA binding"/>
    <property type="evidence" value="ECO:0007669"/>
    <property type="project" value="TreeGrafter"/>
</dbReference>
<sequence>VNILTHTAEVELCEDQRNAIRLVKQKHIAQDRSESRDHPSVPSSPHHHPTTGQQRGGGAVWDIFRRRDVPKLKDYLIKHSHEFRHTYCCPVDEVIHPIHDQSFYLTKQHIRKLKEEYGIEPWTFEQKLGEAVFIPAGCPHQVRNLKSCTKVAVDFVSPENLHECLRLTEEFRKLPRHHRANEDKLEVKKMIIYAVDRAVRDLEELTAATGN</sequence>
<evidence type="ECO:0000259" key="6">
    <source>
        <dbReference type="PROSITE" id="PS51184"/>
    </source>
</evidence>
<name>S8CMT8_9LAMI</name>
<dbReference type="GO" id="GO:0032454">
    <property type="term" value="F:histone H3K9 demethylase activity"/>
    <property type="evidence" value="ECO:0007669"/>
    <property type="project" value="InterPro"/>
</dbReference>